<comment type="similarity">
    <text evidence="7">Belongs to the RnpA family.</text>
</comment>
<comment type="function">
    <text evidence="1 7">RNaseP catalyzes the removal of the 5'-leader sequence from pre-tRNA to produce the mature 5'-terminus. It can also cleave other RNA substrates such as 4.5S RNA. The protein component plays an auxiliary but essential role in vivo by binding to the 5'-leader sequence and broadening the substrate specificity of the ribozyme.</text>
</comment>
<keyword evidence="10" id="KW-1185">Reference proteome</keyword>
<organism evidence="9 10">
    <name type="scientific">Marinimicrobium koreense</name>
    <dbReference type="NCBI Taxonomy" id="306545"/>
    <lineage>
        <taxon>Bacteria</taxon>
        <taxon>Pseudomonadati</taxon>
        <taxon>Pseudomonadota</taxon>
        <taxon>Gammaproteobacteria</taxon>
        <taxon>Cellvibrionales</taxon>
        <taxon>Cellvibrionaceae</taxon>
        <taxon>Marinimicrobium</taxon>
    </lineage>
</organism>
<dbReference type="Gene3D" id="3.30.230.10">
    <property type="match status" value="1"/>
</dbReference>
<reference evidence="9 10" key="1">
    <citation type="submission" date="2018-11" db="EMBL/GenBank/DDBJ databases">
        <title>Genomic Encyclopedia of Type Strains, Phase IV (KMG-IV): sequencing the most valuable type-strain genomes for metagenomic binning, comparative biology and taxonomic classification.</title>
        <authorList>
            <person name="Goeker M."/>
        </authorList>
    </citation>
    <scope>NUCLEOTIDE SEQUENCE [LARGE SCALE GENOMIC DNA]</scope>
    <source>
        <strain evidence="9 10">DSM 16974</strain>
    </source>
</reference>
<evidence type="ECO:0000256" key="6">
    <source>
        <dbReference type="ARBA" id="ARBA00022884"/>
    </source>
</evidence>
<protein>
    <recommendedName>
        <fullName evidence="7 8">Ribonuclease P protein component</fullName>
        <shortName evidence="7">RNase P protein</shortName>
        <shortName evidence="7">RNaseP protein</shortName>
        <ecNumber evidence="7 8">3.1.26.5</ecNumber>
    </recommendedName>
    <alternativeName>
        <fullName evidence="7">Protein C5</fullName>
    </alternativeName>
</protein>
<dbReference type="GO" id="GO:0004526">
    <property type="term" value="F:ribonuclease P activity"/>
    <property type="evidence" value="ECO:0007669"/>
    <property type="project" value="UniProtKB-UniRule"/>
</dbReference>
<comment type="catalytic activity">
    <reaction evidence="7">
        <text>Endonucleolytic cleavage of RNA, removing 5'-extranucleotides from tRNA precursor.</text>
        <dbReference type="EC" id="3.1.26.5"/>
    </reaction>
</comment>
<keyword evidence="6 7" id="KW-0694">RNA-binding</keyword>
<dbReference type="PROSITE" id="PS00648">
    <property type="entry name" value="RIBONUCLEASE_P"/>
    <property type="match status" value="1"/>
</dbReference>
<dbReference type="SUPFAM" id="SSF54211">
    <property type="entry name" value="Ribosomal protein S5 domain 2-like"/>
    <property type="match status" value="1"/>
</dbReference>
<evidence type="ECO:0000256" key="1">
    <source>
        <dbReference type="ARBA" id="ARBA00002663"/>
    </source>
</evidence>
<dbReference type="PANTHER" id="PTHR33992">
    <property type="entry name" value="RIBONUCLEASE P PROTEIN COMPONENT"/>
    <property type="match status" value="1"/>
</dbReference>
<evidence type="ECO:0000313" key="9">
    <source>
        <dbReference type="EMBL" id="ROQ21846.1"/>
    </source>
</evidence>
<evidence type="ECO:0000256" key="8">
    <source>
        <dbReference type="NCBIfam" id="TIGR00188"/>
    </source>
</evidence>
<dbReference type="OrthoDB" id="9796422at2"/>
<sequence>MASQAFPKAHRLLTSDDFKAVFADAPFRASHKHFLILARPNKHTAARLGLIIAKKHIRNATERNRMKRLIRETFRRQPPNFSGIDVIVLARKGMDSLDNRTLIDQLDRQWLRIARKALAASAPESTG</sequence>
<dbReference type="PANTHER" id="PTHR33992:SF1">
    <property type="entry name" value="RIBONUCLEASE P PROTEIN COMPONENT"/>
    <property type="match status" value="1"/>
</dbReference>
<dbReference type="InterPro" id="IPR000100">
    <property type="entry name" value="RNase_P"/>
</dbReference>
<dbReference type="GO" id="GO:0000049">
    <property type="term" value="F:tRNA binding"/>
    <property type="evidence" value="ECO:0007669"/>
    <property type="project" value="UniProtKB-UniRule"/>
</dbReference>
<comment type="subunit">
    <text evidence="7">Consists of a catalytic RNA component (M1 or rnpB) and a protein subunit.</text>
</comment>
<evidence type="ECO:0000313" key="10">
    <source>
        <dbReference type="Proteomes" id="UP000273643"/>
    </source>
</evidence>
<dbReference type="Proteomes" id="UP000273643">
    <property type="component" value="Unassembled WGS sequence"/>
</dbReference>
<dbReference type="NCBIfam" id="TIGR00188">
    <property type="entry name" value="rnpA"/>
    <property type="match status" value="1"/>
</dbReference>
<evidence type="ECO:0000256" key="4">
    <source>
        <dbReference type="ARBA" id="ARBA00022759"/>
    </source>
</evidence>
<dbReference type="GO" id="GO:0001682">
    <property type="term" value="P:tRNA 5'-leader removal"/>
    <property type="evidence" value="ECO:0007669"/>
    <property type="project" value="UniProtKB-UniRule"/>
</dbReference>
<dbReference type="EC" id="3.1.26.5" evidence="7 8"/>
<keyword evidence="2 7" id="KW-0819">tRNA processing</keyword>
<dbReference type="AlphaFoldDB" id="A0A3N1PB20"/>
<dbReference type="HAMAP" id="MF_00227">
    <property type="entry name" value="RNase_P"/>
    <property type="match status" value="1"/>
</dbReference>
<dbReference type="Pfam" id="PF00825">
    <property type="entry name" value="Ribonuclease_P"/>
    <property type="match status" value="1"/>
</dbReference>
<evidence type="ECO:0000256" key="2">
    <source>
        <dbReference type="ARBA" id="ARBA00022694"/>
    </source>
</evidence>
<accession>A0A3N1PB20</accession>
<evidence type="ECO:0000256" key="5">
    <source>
        <dbReference type="ARBA" id="ARBA00022801"/>
    </source>
</evidence>
<evidence type="ECO:0000256" key="7">
    <source>
        <dbReference type="HAMAP-Rule" id="MF_00227"/>
    </source>
</evidence>
<proteinExistence type="inferred from homology"/>
<keyword evidence="5 7" id="KW-0378">Hydrolase</keyword>
<dbReference type="InterPro" id="IPR020568">
    <property type="entry name" value="Ribosomal_Su5_D2-typ_SF"/>
</dbReference>
<dbReference type="EMBL" id="RJUK01000001">
    <property type="protein sequence ID" value="ROQ21846.1"/>
    <property type="molecule type" value="Genomic_DNA"/>
</dbReference>
<dbReference type="InterPro" id="IPR014721">
    <property type="entry name" value="Ribsml_uS5_D2-typ_fold_subgr"/>
</dbReference>
<gene>
    <name evidence="7" type="primary">rnpA</name>
    <name evidence="9" type="ORF">EDC38_2474</name>
</gene>
<dbReference type="InterPro" id="IPR020539">
    <property type="entry name" value="RNase_P_CS"/>
</dbReference>
<dbReference type="RefSeq" id="WP_123638765.1">
    <property type="nucleotide sequence ID" value="NZ_RJUK01000001.1"/>
</dbReference>
<name>A0A3N1PB20_9GAMM</name>
<keyword evidence="4 7" id="KW-0255">Endonuclease</keyword>
<dbReference type="GO" id="GO:0042781">
    <property type="term" value="F:3'-tRNA processing endoribonuclease activity"/>
    <property type="evidence" value="ECO:0007669"/>
    <property type="project" value="TreeGrafter"/>
</dbReference>
<comment type="caution">
    <text evidence="9">The sequence shown here is derived from an EMBL/GenBank/DDBJ whole genome shotgun (WGS) entry which is preliminary data.</text>
</comment>
<dbReference type="GO" id="GO:0030677">
    <property type="term" value="C:ribonuclease P complex"/>
    <property type="evidence" value="ECO:0007669"/>
    <property type="project" value="TreeGrafter"/>
</dbReference>
<keyword evidence="3 7" id="KW-0540">Nuclease</keyword>
<evidence type="ECO:0000256" key="3">
    <source>
        <dbReference type="ARBA" id="ARBA00022722"/>
    </source>
</evidence>